<dbReference type="AlphaFoldDB" id="A0ABD5QAX2"/>
<evidence type="ECO:0000256" key="1">
    <source>
        <dbReference type="SAM" id="MobiDB-lite"/>
    </source>
</evidence>
<dbReference type="GeneID" id="73047670"/>
<dbReference type="EMBL" id="JBHSHT010000005">
    <property type="protein sequence ID" value="MFC4827104.1"/>
    <property type="molecule type" value="Genomic_DNA"/>
</dbReference>
<dbReference type="RefSeq" id="WP_254270743.1">
    <property type="nucleotide sequence ID" value="NZ_CP100402.1"/>
</dbReference>
<comment type="caution">
    <text evidence="2">The sequence shown here is derived from an EMBL/GenBank/DDBJ whole genome shotgun (WGS) entry which is preliminary data.</text>
</comment>
<sequence length="88" mass="9889">MATSVKMDEETKSRLEQLQAEIRLKTGKQVTQQEILERLVNDAAESKDEVIDSFRDSRVPVDDNAHKAFHEGTVASGPETTKDDISSW</sequence>
<feature type="region of interest" description="Disordered" evidence="1">
    <location>
        <begin position="62"/>
        <end position="88"/>
    </location>
</feature>
<dbReference type="Proteomes" id="UP001595945">
    <property type="component" value="Unassembled WGS sequence"/>
</dbReference>
<organism evidence="2 3">
    <name type="scientific">Halorussus aquaticus</name>
    <dbReference type="NCBI Taxonomy" id="2953748"/>
    <lineage>
        <taxon>Archaea</taxon>
        <taxon>Methanobacteriati</taxon>
        <taxon>Methanobacteriota</taxon>
        <taxon>Stenosarchaea group</taxon>
        <taxon>Halobacteria</taxon>
        <taxon>Halobacteriales</taxon>
        <taxon>Haladaptataceae</taxon>
        <taxon>Halorussus</taxon>
    </lineage>
</organism>
<evidence type="ECO:0008006" key="4">
    <source>
        <dbReference type="Google" id="ProtNLM"/>
    </source>
</evidence>
<evidence type="ECO:0000313" key="3">
    <source>
        <dbReference type="Proteomes" id="UP001595945"/>
    </source>
</evidence>
<keyword evidence="3" id="KW-1185">Reference proteome</keyword>
<gene>
    <name evidence="2" type="ORF">ACFO9K_22945</name>
</gene>
<accession>A0ABD5QAX2</accession>
<name>A0ABD5QAX2_9EURY</name>
<reference evidence="2 3" key="1">
    <citation type="journal article" date="2019" name="Int. J. Syst. Evol. Microbiol.">
        <title>The Global Catalogue of Microorganisms (GCM) 10K type strain sequencing project: providing services to taxonomists for standard genome sequencing and annotation.</title>
        <authorList>
            <consortium name="The Broad Institute Genomics Platform"/>
            <consortium name="The Broad Institute Genome Sequencing Center for Infectious Disease"/>
            <person name="Wu L."/>
            <person name="Ma J."/>
        </authorList>
    </citation>
    <scope>NUCLEOTIDE SEQUENCE [LARGE SCALE GENOMIC DNA]</scope>
    <source>
        <strain evidence="2 3">XZYJ18</strain>
    </source>
</reference>
<evidence type="ECO:0000313" key="2">
    <source>
        <dbReference type="EMBL" id="MFC4827104.1"/>
    </source>
</evidence>
<protein>
    <recommendedName>
        <fullName evidence="4">Ribbon-helix-helix protein, copG family</fullName>
    </recommendedName>
</protein>
<proteinExistence type="predicted"/>